<dbReference type="AlphaFoldDB" id="A0AAF0QCW7"/>
<reference evidence="2" key="1">
    <citation type="submission" date="2023-08" db="EMBL/GenBank/DDBJ databases">
        <title>A de novo genome assembly of Solanum verrucosum Schlechtendal, a Mexican diploid species geographically isolated from the other diploid A-genome species in potato relatives.</title>
        <authorList>
            <person name="Hosaka K."/>
        </authorList>
    </citation>
    <scope>NUCLEOTIDE SEQUENCE</scope>
    <source>
        <tissue evidence="2">Young leaves</tissue>
    </source>
</reference>
<dbReference type="Proteomes" id="UP001234989">
    <property type="component" value="Chromosome 3"/>
</dbReference>
<evidence type="ECO:0008006" key="4">
    <source>
        <dbReference type="Google" id="ProtNLM"/>
    </source>
</evidence>
<dbReference type="InterPro" id="IPR051596">
    <property type="entry name" value="Caulimoviridae_Movement"/>
</dbReference>
<dbReference type="PANTHER" id="PTHR47599">
    <property type="entry name" value="CELL-TO-CELL MOVEMENT PROTEIN"/>
    <property type="match status" value="1"/>
</dbReference>
<dbReference type="PANTHER" id="PTHR47599:SF3">
    <property type="entry name" value="CELL-TO-CELL MOVEMENT PROTEIN"/>
    <property type="match status" value="1"/>
</dbReference>
<evidence type="ECO:0000313" key="3">
    <source>
        <dbReference type="Proteomes" id="UP001234989"/>
    </source>
</evidence>
<dbReference type="InterPro" id="IPR028919">
    <property type="entry name" value="Viral_movement"/>
</dbReference>
<accession>A0AAF0QCW7</accession>
<sequence length="270" mass="31645">TDIQIITKENYQDEESAKQKIIFDNNIFEQIKGKELDLSVEKIFEIPTIRNWFKRQKEEYYVVSQREHIIDCKYTKGKAKIPIINKRIINKEIQEIKAKNPIKYVHLGGTEILIKSCFREGIDTLIEIYLADDRIIQPIEKSIISVVKGNLIYQKFKLIISVNYSVAINDRNIDKSLVLYWKMSGIELAPGSKIFTARCKNLYVLTTKHKIIAKNKNKKIKIENPFERIVTVIDNNDYSYNEIDIEEALEIVKERLSTSERINYEIPQIS</sequence>
<name>A0AAF0QCW7_SOLVR</name>
<protein>
    <recommendedName>
        <fullName evidence="4">Movement protein</fullName>
    </recommendedName>
</protein>
<evidence type="ECO:0000256" key="1">
    <source>
        <dbReference type="ARBA" id="ARBA00023054"/>
    </source>
</evidence>
<keyword evidence="1" id="KW-0175">Coiled coil</keyword>
<feature type="non-terminal residue" evidence="2">
    <location>
        <position position="1"/>
    </location>
</feature>
<organism evidence="2 3">
    <name type="scientific">Solanum verrucosum</name>
    <dbReference type="NCBI Taxonomy" id="315347"/>
    <lineage>
        <taxon>Eukaryota</taxon>
        <taxon>Viridiplantae</taxon>
        <taxon>Streptophyta</taxon>
        <taxon>Embryophyta</taxon>
        <taxon>Tracheophyta</taxon>
        <taxon>Spermatophyta</taxon>
        <taxon>Magnoliopsida</taxon>
        <taxon>eudicotyledons</taxon>
        <taxon>Gunneridae</taxon>
        <taxon>Pentapetalae</taxon>
        <taxon>asterids</taxon>
        <taxon>lamiids</taxon>
        <taxon>Solanales</taxon>
        <taxon>Solanaceae</taxon>
        <taxon>Solanoideae</taxon>
        <taxon>Solaneae</taxon>
        <taxon>Solanum</taxon>
    </lineage>
</organism>
<dbReference type="EMBL" id="CP133614">
    <property type="protein sequence ID" value="WMV19910.1"/>
    <property type="molecule type" value="Genomic_DNA"/>
</dbReference>
<evidence type="ECO:0000313" key="2">
    <source>
        <dbReference type="EMBL" id="WMV19910.1"/>
    </source>
</evidence>
<keyword evidence="3" id="KW-1185">Reference proteome</keyword>
<dbReference type="Pfam" id="PF01107">
    <property type="entry name" value="MP"/>
    <property type="match status" value="1"/>
</dbReference>
<gene>
    <name evidence="2" type="ORF">MTR67_013295</name>
</gene>
<proteinExistence type="predicted"/>